<dbReference type="OrthoDB" id="3565477at2759"/>
<reference evidence="1 2" key="1">
    <citation type="submission" date="2019-04" db="EMBL/GenBank/DDBJ databases">
        <title>Friends and foes A comparative genomics study of 23 Aspergillus species from section Flavi.</title>
        <authorList>
            <consortium name="DOE Joint Genome Institute"/>
            <person name="Kjaerbolling I."/>
            <person name="Vesth T."/>
            <person name="Frisvad J.C."/>
            <person name="Nybo J.L."/>
            <person name="Theobald S."/>
            <person name="Kildgaard S."/>
            <person name="Isbrandt T."/>
            <person name="Kuo A."/>
            <person name="Sato A."/>
            <person name="Lyhne E.K."/>
            <person name="Kogle M.E."/>
            <person name="Wiebenga A."/>
            <person name="Kun R.S."/>
            <person name="Lubbers R.J."/>
            <person name="Makela M.R."/>
            <person name="Barry K."/>
            <person name="Chovatia M."/>
            <person name="Clum A."/>
            <person name="Daum C."/>
            <person name="Haridas S."/>
            <person name="He G."/>
            <person name="LaButti K."/>
            <person name="Lipzen A."/>
            <person name="Mondo S."/>
            <person name="Riley R."/>
            <person name="Salamov A."/>
            <person name="Simmons B.A."/>
            <person name="Magnuson J.K."/>
            <person name="Henrissat B."/>
            <person name="Mortensen U.H."/>
            <person name="Larsen T.O."/>
            <person name="Devries R.P."/>
            <person name="Grigoriev I.V."/>
            <person name="Machida M."/>
            <person name="Baker S.E."/>
            <person name="Andersen M.R."/>
        </authorList>
    </citation>
    <scope>NUCLEOTIDE SEQUENCE [LARGE SCALE GENOMIC DNA]</scope>
    <source>
        <strain evidence="1 2">CBS 151.66</strain>
    </source>
</reference>
<evidence type="ECO:0000313" key="2">
    <source>
        <dbReference type="Proteomes" id="UP000326565"/>
    </source>
</evidence>
<accession>A0A5N5WM38</accession>
<name>A0A5N5WM38_9EURO</name>
<dbReference type="Proteomes" id="UP000326565">
    <property type="component" value="Unassembled WGS sequence"/>
</dbReference>
<dbReference type="AlphaFoldDB" id="A0A5N5WM38"/>
<evidence type="ECO:0000313" key="1">
    <source>
        <dbReference type="EMBL" id="KAB8068354.1"/>
    </source>
</evidence>
<dbReference type="EMBL" id="ML732398">
    <property type="protein sequence ID" value="KAB8068354.1"/>
    <property type="molecule type" value="Genomic_DNA"/>
</dbReference>
<proteinExistence type="predicted"/>
<gene>
    <name evidence="1" type="ORF">BDV29DRAFT_162456</name>
</gene>
<organism evidence="1 2">
    <name type="scientific">Aspergillus leporis</name>
    <dbReference type="NCBI Taxonomy" id="41062"/>
    <lineage>
        <taxon>Eukaryota</taxon>
        <taxon>Fungi</taxon>
        <taxon>Dikarya</taxon>
        <taxon>Ascomycota</taxon>
        <taxon>Pezizomycotina</taxon>
        <taxon>Eurotiomycetes</taxon>
        <taxon>Eurotiomycetidae</taxon>
        <taxon>Eurotiales</taxon>
        <taxon>Aspergillaceae</taxon>
        <taxon>Aspergillus</taxon>
        <taxon>Aspergillus subgen. Circumdati</taxon>
    </lineage>
</organism>
<keyword evidence="2" id="KW-1185">Reference proteome</keyword>
<sequence length="178" mass="18597">MGQSRVQNWLLLAATRPQGTMAATIPIVTAALTSLTTITSTFTDTVINTITSLSPITTTILTCTPGTAAHISCANSLWSNNGAYWQEWCSTASVTEDLYVALNAPNPYVCFIYYSVYASSCTAAKCVTFNRACSLLGGSMSTVSASGVAAIVRLTTNTCIVTVTASFSTSLSTETSVA</sequence>
<protein>
    <submittedName>
        <fullName evidence="1">Uncharacterized protein</fullName>
    </submittedName>
</protein>